<keyword evidence="6" id="KW-0175">Coiled coil</keyword>
<dbReference type="GO" id="GO:0000815">
    <property type="term" value="C:ESCRT III complex"/>
    <property type="evidence" value="ECO:0007669"/>
    <property type="project" value="TreeGrafter"/>
</dbReference>
<comment type="similarity">
    <text evidence="2">Belongs to the SNF7 family.</text>
</comment>
<evidence type="ECO:0000313" key="9">
    <source>
        <dbReference type="Proteomes" id="UP000807306"/>
    </source>
</evidence>
<evidence type="ECO:0000313" key="8">
    <source>
        <dbReference type="EMBL" id="KAF9534877.1"/>
    </source>
</evidence>
<comment type="caution">
    <text evidence="8">The sequence shown here is derived from an EMBL/GenBank/DDBJ whole genome shotgun (WGS) entry which is preliminary data.</text>
</comment>
<organism evidence="8 9">
    <name type="scientific">Crepidotus variabilis</name>
    <dbReference type="NCBI Taxonomy" id="179855"/>
    <lineage>
        <taxon>Eukaryota</taxon>
        <taxon>Fungi</taxon>
        <taxon>Dikarya</taxon>
        <taxon>Basidiomycota</taxon>
        <taxon>Agaricomycotina</taxon>
        <taxon>Agaricomycetes</taxon>
        <taxon>Agaricomycetidae</taxon>
        <taxon>Agaricales</taxon>
        <taxon>Agaricineae</taxon>
        <taxon>Crepidotaceae</taxon>
        <taxon>Crepidotus</taxon>
    </lineage>
</organism>
<dbReference type="GO" id="GO:0032511">
    <property type="term" value="P:late endosome to vacuole transport via multivesicular body sorting pathway"/>
    <property type="evidence" value="ECO:0007669"/>
    <property type="project" value="TreeGrafter"/>
</dbReference>
<feature type="coiled-coil region" evidence="6">
    <location>
        <begin position="17"/>
        <end position="44"/>
    </location>
</feature>
<accession>A0A9P6ETH2</accession>
<dbReference type="Pfam" id="PF03357">
    <property type="entry name" value="Snf7"/>
    <property type="match status" value="1"/>
</dbReference>
<dbReference type="Gene3D" id="1.10.287.1060">
    <property type="entry name" value="ESAT-6-like"/>
    <property type="match status" value="1"/>
</dbReference>
<dbReference type="GO" id="GO:0009898">
    <property type="term" value="C:cytoplasmic side of plasma membrane"/>
    <property type="evidence" value="ECO:0007669"/>
    <property type="project" value="TreeGrafter"/>
</dbReference>
<evidence type="ECO:0000256" key="3">
    <source>
        <dbReference type="ARBA" id="ARBA00022753"/>
    </source>
</evidence>
<name>A0A9P6ETH2_9AGAR</name>
<sequence length="221" mass="24390">MMASFMSYFGGGRKDPKQSAREAIIQLREQLQLIDKKEEHLQKKVDDELKKAKANAVSNKAVATAALKRKNVAQQELDRLGGTRMQLETQVNTLESANLNAEIMRVVKNASTALGQIHGKMTIDKVDSTMAALNEQHEIAREIAEAISAPPLNADLDDDVLKLELQELQEEVLNERLAAADHPPLHEPPSTSKLPAARTPAAAEDDEERELRELQAELAAM</sequence>
<protein>
    <recommendedName>
        <fullName evidence="4">Vacuolar-sorting protein SNF7</fullName>
    </recommendedName>
    <alternativeName>
        <fullName evidence="5">Vacuolar protein-sorting-associated protein 32</fullName>
    </alternativeName>
</protein>
<reference evidence="8" key="1">
    <citation type="submission" date="2020-11" db="EMBL/GenBank/DDBJ databases">
        <authorList>
            <consortium name="DOE Joint Genome Institute"/>
            <person name="Ahrendt S."/>
            <person name="Riley R."/>
            <person name="Andreopoulos W."/>
            <person name="Labutti K."/>
            <person name="Pangilinan J."/>
            <person name="Ruiz-Duenas F.J."/>
            <person name="Barrasa J.M."/>
            <person name="Sanchez-Garcia M."/>
            <person name="Camarero S."/>
            <person name="Miyauchi S."/>
            <person name="Serrano A."/>
            <person name="Linde D."/>
            <person name="Babiker R."/>
            <person name="Drula E."/>
            <person name="Ayuso-Fernandez I."/>
            <person name="Pacheco R."/>
            <person name="Padilla G."/>
            <person name="Ferreira P."/>
            <person name="Barriuso J."/>
            <person name="Kellner H."/>
            <person name="Castanera R."/>
            <person name="Alfaro M."/>
            <person name="Ramirez L."/>
            <person name="Pisabarro A.G."/>
            <person name="Kuo A."/>
            <person name="Tritt A."/>
            <person name="Lipzen A."/>
            <person name="He G."/>
            <person name="Yan M."/>
            <person name="Ng V."/>
            <person name="Cullen D."/>
            <person name="Martin F."/>
            <person name="Rosso M.-N."/>
            <person name="Henrissat B."/>
            <person name="Hibbett D."/>
            <person name="Martinez A.T."/>
            <person name="Grigoriev I.V."/>
        </authorList>
    </citation>
    <scope>NUCLEOTIDE SEQUENCE</scope>
    <source>
        <strain evidence="8">CBS 506.95</strain>
    </source>
</reference>
<dbReference type="PANTHER" id="PTHR22761">
    <property type="entry name" value="CHARGED MULTIVESICULAR BODY PROTEIN"/>
    <property type="match status" value="1"/>
</dbReference>
<evidence type="ECO:0000256" key="2">
    <source>
        <dbReference type="ARBA" id="ARBA00006190"/>
    </source>
</evidence>
<dbReference type="AlphaFoldDB" id="A0A9P6ETH2"/>
<dbReference type="GO" id="GO:0006900">
    <property type="term" value="P:vesicle budding from membrane"/>
    <property type="evidence" value="ECO:0007669"/>
    <property type="project" value="TreeGrafter"/>
</dbReference>
<keyword evidence="3" id="KW-0967">Endosome</keyword>
<evidence type="ECO:0000256" key="1">
    <source>
        <dbReference type="ARBA" id="ARBA00004177"/>
    </source>
</evidence>
<proteinExistence type="inferred from homology"/>
<dbReference type="InterPro" id="IPR005024">
    <property type="entry name" value="Snf7_fam"/>
</dbReference>
<evidence type="ECO:0000256" key="6">
    <source>
        <dbReference type="SAM" id="Coils"/>
    </source>
</evidence>
<gene>
    <name evidence="8" type="ORF">CPB83DRAFT_843084</name>
</gene>
<evidence type="ECO:0000256" key="5">
    <source>
        <dbReference type="ARBA" id="ARBA00042586"/>
    </source>
</evidence>
<evidence type="ECO:0000256" key="4">
    <source>
        <dbReference type="ARBA" id="ARBA00040017"/>
    </source>
</evidence>
<keyword evidence="9" id="KW-1185">Reference proteome</keyword>
<evidence type="ECO:0000256" key="7">
    <source>
        <dbReference type="SAM" id="MobiDB-lite"/>
    </source>
</evidence>
<dbReference type="OrthoDB" id="5592979at2759"/>
<feature type="region of interest" description="Disordered" evidence="7">
    <location>
        <begin position="176"/>
        <end position="221"/>
    </location>
</feature>
<dbReference type="Proteomes" id="UP000807306">
    <property type="component" value="Unassembled WGS sequence"/>
</dbReference>
<comment type="subcellular location">
    <subcellularLocation>
        <location evidence="1">Endosome</location>
    </subcellularLocation>
</comment>
<dbReference type="EMBL" id="MU157825">
    <property type="protein sequence ID" value="KAF9534877.1"/>
    <property type="molecule type" value="Genomic_DNA"/>
</dbReference>
<dbReference type="PANTHER" id="PTHR22761:SF10">
    <property type="entry name" value="GH13992P"/>
    <property type="match status" value="1"/>
</dbReference>
<dbReference type="GO" id="GO:0005771">
    <property type="term" value="C:multivesicular body"/>
    <property type="evidence" value="ECO:0007669"/>
    <property type="project" value="TreeGrafter"/>
</dbReference>